<protein>
    <submittedName>
        <fullName evidence="1">Uncharacterized protein</fullName>
    </submittedName>
</protein>
<name>A0A0K8R4B2_IXORI</name>
<sequence>MSSVQMDIEWYTNLHCTRPACELSDTQSDATHSAGVITPAFHTVKYPRTKPGVPLGCRYFHIFPTLDDYEKRVEIALSLVMRRSLVLMHRTHNFSNTQHTFSCQHCTVPNRTCSCPRKPFLCCRQRHENCATSG</sequence>
<proteinExistence type="evidence at transcript level"/>
<organism evidence="1">
    <name type="scientific">Ixodes ricinus</name>
    <name type="common">Common tick</name>
    <name type="synonym">Acarus ricinus</name>
    <dbReference type="NCBI Taxonomy" id="34613"/>
    <lineage>
        <taxon>Eukaryota</taxon>
        <taxon>Metazoa</taxon>
        <taxon>Ecdysozoa</taxon>
        <taxon>Arthropoda</taxon>
        <taxon>Chelicerata</taxon>
        <taxon>Arachnida</taxon>
        <taxon>Acari</taxon>
        <taxon>Parasitiformes</taxon>
        <taxon>Ixodida</taxon>
        <taxon>Ixodoidea</taxon>
        <taxon>Ixodidae</taxon>
        <taxon>Ixodinae</taxon>
        <taxon>Ixodes</taxon>
    </lineage>
</organism>
<dbReference type="EMBL" id="GADI01008100">
    <property type="protein sequence ID" value="JAA65708.1"/>
    <property type="molecule type" value="mRNA"/>
</dbReference>
<accession>A0A0K8R4B2</accession>
<evidence type="ECO:0000313" key="1">
    <source>
        <dbReference type="EMBL" id="JAA65708.1"/>
    </source>
</evidence>
<dbReference type="AlphaFoldDB" id="A0A0K8R4B2"/>
<reference evidence="1" key="1">
    <citation type="submission" date="2012-12" db="EMBL/GenBank/DDBJ databases">
        <title>Identification and characterization of a phenylalanine ammonia-lyase gene family in Isatis indigotica Fort.</title>
        <authorList>
            <person name="Liu Q."/>
            <person name="Chen J."/>
            <person name="Zhou X."/>
            <person name="Di P."/>
            <person name="Xiao Y."/>
            <person name="Xuan H."/>
            <person name="Zhang L."/>
            <person name="Chen W."/>
        </authorList>
    </citation>
    <scope>NUCLEOTIDE SEQUENCE</scope>
    <source>
        <tissue evidence="1">Salivary gland</tissue>
    </source>
</reference>